<accession>A0A8J8NN71</accession>
<keyword evidence="1" id="KW-1133">Transmembrane helix</keyword>
<keyword evidence="3" id="KW-1185">Reference proteome</keyword>
<proteinExistence type="predicted"/>
<feature type="transmembrane region" description="Helical" evidence="1">
    <location>
        <begin position="336"/>
        <end position="353"/>
    </location>
</feature>
<dbReference type="EMBL" id="RRYP01009938">
    <property type="protein sequence ID" value="TNV78727.1"/>
    <property type="molecule type" value="Genomic_DNA"/>
</dbReference>
<keyword evidence="1" id="KW-0812">Transmembrane</keyword>
<evidence type="ECO:0000256" key="1">
    <source>
        <dbReference type="SAM" id="Phobius"/>
    </source>
</evidence>
<organism evidence="2 3">
    <name type="scientific">Halteria grandinella</name>
    <dbReference type="NCBI Taxonomy" id="5974"/>
    <lineage>
        <taxon>Eukaryota</taxon>
        <taxon>Sar</taxon>
        <taxon>Alveolata</taxon>
        <taxon>Ciliophora</taxon>
        <taxon>Intramacronucleata</taxon>
        <taxon>Spirotrichea</taxon>
        <taxon>Stichotrichia</taxon>
        <taxon>Sporadotrichida</taxon>
        <taxon>Halteriidae</taxon>
        <taxon>Halteria</taxon>
    </lineage>
</organism>
<name>A0A8J8NN71_HALGN</name>
<feature type="transmembrane region" description="Helical" evidence="1">
    <location>
        <begin position="296"/>
        <end position="315"/>
    </location>
</feature>
<dbReference type="Proteomes" id="UP000785679">
    <property type="component" value="Unassembled WGS sequence"/>
</dbReference>
<dbReference type="AlphaFoldDB" id="A0A8J8NN71"/>
<feature type="transmembrane region" description="Helical" evidence="1">
    <location>
        <begin position="398"/>
        <end position="417"/>
    </location>
</feature>
<reference evidence="2" key="1">
    <citation type="submission" date="2019-06" db="EMBL/GenBank/DDBJ databases">
        <authorList>
            <person name="Zheng W."/>
        </authorList>
    </citation>
    <scope>NUCLEOTIDE SEQUENCE</scope>
    <source>
        <strain evidence="2">QDHG01</strain>
    </source>
</reference>
<evidence type="ECO:0000313" key="3">
    <source>
        <dbReference type="Proteomes" id="UP000785679"/>
    </source>
</evidence>
<protein>
    <submittedName>
        <fullName evidence="2">Uncharacterized protein</fullName>
    </submittedName>
</protein>
<gene>
    <name evidence="2" type="ORF">FGO68_gene2903</name>
</gene>
<evidence type="ECO:0000313" key="2">
    <source>
        <dbReference type="EMBL" id="TNV78727.1"/>
    </source>
</evidence>
<keyword evidence="1" id="KW-0472">Membrane</keyword>
<sequence>MSKNNDEEKKQEWWRELLQKTEPHQRVWLDVKFSVDVKEKQHVLVYSNEKNQTVQLSLSDDALEIRHKIIDSKSEKSLTQTYLDKAAKQVETLYNRLDESMKTTLNGIPYFSQRYSTLQDRPYRFEDVIEKNNYRIEYQWRQDNTLFIYPLWIIINNRILHPIAMDRLHESMLQRGKAFPNNPQPNAFNQCLYDFVCLDLKDQFKLNGNYFKSLYRGIVPYLMLSGIFNGNFHLYKNDVLYKKDRDIKINLSCFLAGPLFIYWRLKTSIEYAFQSQNTLLATVYRKELCDKSLPTFFFRGLIPIALGLSLQYSCIQLGGSLDRQLQKRHEQGYYKYTFFLLSSYIAHYLYVIGSHVQYSPYFKTDLIRTSTTNMWKTNIFLQMVDSNRATRGIVPPQAVGFVPSLIMYTAMFWPYLYTPAMQGKEE</sequence>
<feature type="transmembrane region" description="Helical" evidence="1">
    <location>
        <begin position="214"/>
        <end position="235"/>
    </location>
</feature>
<comment type="caution">
    <text evidence="2">The sequence shown here is derived from an EMBL/GenBank/DDBJ whole genome shotgun (WGS) entry which is preliminary data.</text>
</comment>